<proteinExistence type="predicted"/>
<comment type="caution">
    <text evidence="2">The sequence shown here is derived from an EMBL/GenBank/DDBJ whole genome shotgun (WGS) entry which is preliminary data.</text>
</comment>
<gene>
    <name evidence="1" type="ORF">AVEN_195739_1</name>
    <name evidence="2" type="ORF">AVEN_210527_1</name>
</gene>
<feature type="non-terminal residue" evidence="2">
    <location>
        <position position="1"/>
    </location>
</feature>
<evidence type="ECO:0000313" key="3">
    <source>
        <dbReference type="Proteomes" id="UP000499080"/>
    </source>
</evidence>
<dbReference type="AlphaFoldDB" id="A0A4Y2TC04"/>
<reference evidence="2 3" key="1">
    <citation type="journal article" date="2019" name="Sci. Rep.">
        <title>Orb-weaving spider Araneus ventricosus genome elucidates the spidroin gene catalogue.</title>
        <authorList>
            <person name="Kono N."/>
            <person name="Nakamura H."/>
            <person name="Ohtoshi R."/>
            <person name="Moran D.A.P."/>
            <person name="Shinohara A."/>
            <person name="Yoshida Y."/>
            <person name="Fujiwara M."/>
            <person name="Mori M."/>
            <person name="Tomita M."/>
            <person name="Arakawa K."/>
        </authorList>
    </citation>
    <scope>NUCLEOTIDE SEQUENCE [LARGE SCALE GENOMIC DNA]</scope>
</reference>
<sequence length="129" mass="15000">ACVLEAIFCAREGYGANYVSLSLRRQEPKIGTHLFELDSLPRYFNHSNEKPSDGHWILGNNRFEFFYPRVGRGNGTFLGKYTRKFRGEHSRWLCVFRVFNANYDEKGMGSKIIPFSEDIYPCYAAAWNL</sequence>
<dbReference type="Proteomes" id="UP000499080">
    <property type="component" value="Unassembled WGS sequence"/>
</dbReference>
<accession>A0A4Y2TC04</accession>
<evidence type="ECO:0000313" key="1">
    <source>
        <dbReference type="EMBL" id="GBN98178.1"/>
    </source>
</evidence>
<dbReference type="EMBL" id="BGPR01027586">
    <property type="protein sequence ID" value="GBN98184.1"/>
    <property type="molecule type" value="Genomic_DNA"/>
</dbReference>
<evidence type="ECO:0000313" key="2">
    <source>
        <dbReference type="EMBL" id="GBN98184.1"/>
    </source>
</evidence>
<protein>
    <submittedName>
        <fullName evidence="2">Uncharacterized protein</fullName>
    </submittedName>
</protein>
<dbReference type="EMBL" id="BGPR01027585">
    <property type="protein sequence ID" value="GBN98178.1"/>
    <property type="molecule type" value="Genomic_DNA"/>
</dbReference>
<name>A0A4Y2TC04_ARAVE</name>
<keyword evidence="3" id="KW-1185">Reference proteome</keyword>
<organism evidence="2 3">
    <name type="scientific">Araneus ventricosus</name>
    <name type="common">Orbweaver spider</name>
    <name type="synonym">Epeira ventricosa</name>
    <dbReference type="NCBI Taxonomy" id="182803"/>
    <lineage>
        <taxon>Eukaryota</taxon>
        <taxon>Metazoa</taxon>
        <taxon>Ecdysozoa</taxon>
        <taxon>Arthropoda</taxon>
        <taxon>Chelicerata</taxon>
        <taxon>Arachnida</taxon>
        <taxon>Araneae</taxon>
        <taxon>Araneomorphae</taxon>
        <taxon>Entelegynae</taxon>
        <taxon>Araneoidea</taxon>
        <taxon>Araneidae</taxon>
        <taxon>Araneus</taxon>
    </lineage>
</organism>